<keyword evidence="2" id="KW-0238">DNA-binding</keyword>
<evidence type="ECO:0000313" key="6">
    <source>
        <dbReference type="Proteomes" id="UP000831113"/>
    </source>
</evidence>
<accession>A0ABY4D796</accession>
<dbReference type="Pfam" id="PF00532">
    <property type="entry name" value="Peripla_BP_1"/>
    <property type="match status" value="1"/>
</dbReference>
<sequence length="340" mass="37999">MSKRHVSLKTLAQALNVSMSTVSRALRNHPDIGPEVTQRVQQLAQELQYTPNPLAIGLLKDRTNTIGVIVPDLVTYFFSSIISGIESLANEHGYYIVIRCSYESYEKEKECLENLLKLRVDGIIMCLAQETQDYAHFNHLLEAEIPLVFFDRVCRPEEVATVVVDNQEAARRITQHFFESGYRRIAHIAGPAQLNITRERIAGYQQGLQECGLPFEEDLLVHCDLSIASATAATQQLLALSPPPDAIFGVNDTAAFAAMKEIKRQHLRIPEDVGLVGFTDEFHATVVEPTLTSVMHPTYEMGREAALLFLAQMDAKTPIQPRQQVLTTQLVVRESSSRAV</sequence>
<dbReference type="InterPro" id="IPR028082">
    <property type="entry name" value="Peripla_BP_I"/>
</dbReference>
<evidence type="ECO:0000256" key="1">
    <source>
        <dbReference type="ARBA" id="ARBA00023015"/>
    </source>
</evidence>
<dbReference type="PANTHER" id="PTHR30146:SF109">
    <property type="entry name" value="HTH-TYPE TRANSCRIPTIONAL REGULATOR GALS"/>
    <property type="match status" value="1"/>
</dbReference>
<name>A0ABY4D796_9BACT</name>
<dbReference type="Pfam" id="PF00356">
    <property type="entry name" value="LacI"/>
    <property type="match status" value="1"/>
</dbReference>
<dbReference type="RefSeq" id="WP_243802526.1">
    <property type="nucleotide sequence ID" value="NZ_CP094669.1"/>
</dbReference>
<evidence type="ECO:0000256" key="2">
    <source>
        <dbReference type="ARBA" id="ARBA00023125"/>
    </source>
</evidence>
<gene>
    <name evidence="5" type="ORF">MTX78_10795</name>
</gene>
<dbReference type="InterPro" id="IPR010982">
    <property type="entry name" value="Lambda_DNA-bd_dom_sf"/>
</dbReference>
<proteinExistence type="predicted"/>
<dbReference type="InterPro" id="IPR001761">
    <property type="entry name" value="Peripla_BP/Lac1_sug-bd_dom"/>
</dbReference>
<dbReference type="SMART" id="SM00354">
    <property type="entry name" value="HTH_LACI"/>
    <property type="match status" value="1"/>
</dbReference>
<dbReference type="PROSITE" id="PS50932">
    <property type="entry name" value="HTH_LACI_2"/>
    <property type="match status" value="1"/>
</dbReference>
<dbReference type="CDD" id="cd06267">
    <property type="entry name" value="PBP1_LacI_sugar_binding-like"/>
    <property type="match status" value="1"/>
</dbReference>
<dbReference type="Gene3D" id="3.40.50.2300">
    <property type="match status" value="2"/>
</dbReference>
<keyword evidence="6" id="KW-1185">Reference proteome</keyword>
<dbReference type="CDD" id="cd01392">
    <property type="entry name" value="HTH_LacI"/>
    <property type="match status" value="1"/>
</dbReference>
<evidence type="ECO:0000259" key="4">
    <source>
        <dbReference type="PROSITE" id="PS50932"/>
    </source>
</evidence>
<dbReference type="Gene3D" id="1.10.260.40">
    <property type="entry name" value="lambda repressor-like DNA-binding domains"/>
    <property type="match status" value="1"/>
</dbReference>
<dbReference type="SUPFAM" id="SSF47413">
    <property type="entry name" value="lambda repressor-like DNA-binding domains"/>
    <property type="match status" value="1"/>
</dbReference>
<feature type="domain" description="HTH lacI-type" evidence="4">
    <location>
        <begin position="6"/>
        <end position="60"/>
    </location>
</feature>
<reference evidence="5 6" key="1">
    <citation type="submission" date="2022-03" db="EMBL/GenBank/DDBJ databases">
        <title>Hymenobactersp. isolated from the air.</title>
        <authorList>
            <person name="Won M."/>
            <person name="Kwon S.-W."/>
        </authorList>
    </citation>
    <scope>NUCLEOTIDE SEQUENCE [LARGE SCALE GENOMIC DNA]</scope>
    <source>
        <strain evidence="5 6">KACC 21982</strain>
    </source>
</reference>
<organism evidence="5 6">
    <name type="scientific">Hymenobacter tibetensis</name>
    <dbReference type="NCBI Taxonomy" id="497967"/>
    <lineage>
        <taxon>Bacteria</taxon>
        <taxon>Pseudomonadati</taxon>
        <taxon>Bacteroidota</taxon>
        <taxon>Cytophagia</taxon>
        <taxon>Cytophagales</taxon>
        <taxon>Hymenobacteraceae</taxon>
        <taxon>Hymenobacter</taxon>
    </lineage>
</organism>
<dbReference type="Proteomes" id="UP000831113">
    <property type="component" value="Chromosome"/>
</dbReference>
<evidence type="ECO:0000256" key="3">
    <source>
        <dbReference type="ARBA" id="ARBA00023163"/>
    </source>
</evidence>
<keyword evidence="1" id="KW-0805">Transcription regulation</keyword>
<dbReference type="InterPro" id="IPR000843">
    <property type="entry name" value="HTH_LacI"/>
</dbReference>
<keyword evidence="3" id="KW-0804">Transcription</keyword>
<dbReference type="EMBL" id="CP094669">
    <property type="protein sequence ID" value="UOG77069.1"/>
    <property type="molecule type" value="Genomic_DNA"/>
</dbReference>
<dbReference type="SUPFAM" id="SSF53822">
    <property type="entry name" value="Periplasmic binding protein-like I"/>
    <property type="match status" value="1"/>
</dbReference>
<protein>
    <submittedName>
        <fullName evidence="5">LacI family transcriptional regulator</fullName>
    </submittedName>
</protein>
<dbReference type="PANTHER" id="PTHR30146">
    <property type="entry name" value="LACI-RELATED TRANSCRIPTIONAL REPRESSOR"/>
    <property type="match status" value="1"/>
</dbReference>
<evidence type="ECO:0000313" key="5">
    <source>
        <dbReference type="EMBL" id="UOG77069.1"/>
    </source>
</evidence>